<dbReference type="Gene3D" id="3.30.70.580">
    <property type="entry name" value="Pseudouridine synthase I, catalytic domain, N-terminal subdomain"/>
    <property type="match status" value="1"/>
</dbReference>
<feature type="region of interest" description="Disordered" evidence="2">
    <location>
        <begin position="248"/>
        <end position="267"/>
    </location>
</feature>
<evidence type="ECO:0008006" key="5">
    <source>
        <dbReference type="Google" id="ProtNLM"/>
    </source>
</evidence>
<keyword evidence="1" id="KW-0413">Isomerase</keyword>
<dbReference type="AlphaFoldDB" id="A0A7R9L8R8"/>
<organism evidence="3">
    <name type="scientific">Oppiella nova</name>
    <dbReference type="NCBI Taxonomy" id="334625"/>
    <lineage>
        <taxon>Eukaryota</taxon>
        <taxon>Metazoa</taxon>
        <taxon>Ecdysozoa</taxon>
        <taxon>Arthropoda</taxon>
        <taxon>Chelicerata</taxon>
        <taxon>Arachnida</taxon>
        <taxon>Acari</taxon>
        <taxon>Acariformes</taxon>
        <taxon>Sarcoptiformes</taxon>
        <taxon>Oribatida</taxon>
        <taxon>Brachypylina</taxon>
        <taxon>Oppioidea</taxon>
        <taxon>Oppiidae</taxon>
        <taxon>Oppiella</taxon>
    </lineage>
</organism>
<dbReference type="Proteomes" id="UP000728032">
    <property type="component" value="Unassembled WGS sequence"/>
</dbReference>
<feature type="compositionally biased region" description="Basic and acidic residues" evidence="2">
    <location>
        <begin position="255"/>
        <end position="267"/>
    </location>
</feature>
<dbReference type="InterPro" id="IPR020103">
    <property type="entry name" value="PsdUridine_synth_cat_dom_sf"/>
</dbReference>
<evidence type="ECO:0000313" key="4">
    <source>
        <dbReference type="Proteomes" id="UP000728032"/>
    </source>
</evidence>
<evidence type="ECO:0000313" key="3">
    <source>
        <dbReference type="EMBL" id="CAD7637176.1"/>
    </source>
</evidence>
<dbReference type="GO" id="GO:0001522">
    <property type="term" value="P:pseudouridine synthesis"/>
    <property type="evidence" value="ECO:0007669"/>
    <property type="project" value="InterPro"/>
</dbReference>
<evidence type="ECO:0000256" key="2">
    <source>
        <dbReference type="SAM" id="MobiDB-lite"/>
    </source>
</evidence>
<dbReference type="SUPFAM" id="SSF55120">
    <property type="entry name" value="Pseudouridine synthase"/>
    <property type="match status" value="1"/>
</dbReference>
<dbReference type="EMBL" id="OC914881">
    <property type="protein sequence ID" value="CAD7637176.1"/>
    <property type="molecule type" value="Genomic_DNA"/>
</dbReference>
<gene>
    <name evidence="3" type="ORF">ONB1V03_LOCUS657</name>
</gene>
<proteinExistence type="predicted"/>
<protein>
    <recommendedName>
        <fullName evidence="5">tRNA pseudouridine synthase</fullName>
    </recommendedName>
</protein>
<dbReference type="OrthoDB" id="10252009at2759"/>
<name>A0A7R9L8R8_9ACAR</name>
<dbReference type="InterPro" id="IPR020094">
    <property type="entry name" value="TruA/RsuA/RluB/E/F_N"/>
</dbReference>
<keyword evidence="4" id="KW-1185">Reference proteome</keyword>
<dbReference type="GO" id="GO:0009982">
    <property type="term" value="F:pseudouridine synthase activity"/>
    <property type="evidence" value="ECO:0007669"/>
    <property type="project" value="InterPro"/>
</dbReference>
<accession>A0A7R9L8R8</accession>
<evidence type="ECO:0000256" key="1">
    <source>
        <dbReference type="ARBA" id="ARBA00023235"/>
    </source>
</evidence>
<dbReference type="GO" id="GO:0003723">
    <property type="term" value="F:RNA binding"/>
    <property type="evidence" value="ECO:0007669"/>
    <property type="project" value="InterPro"/>
</dbReference>
<reference evidence="3" key="1">
    <citation type="submission" date="2020-11" db="EMBL/GenBank/DDBJ databases">
        <authorList>
            <person name="Tran Van P."/>
        </authorList>
    </citation>
    <scope>NUCLEOTIDE SEQUENCE</scope>
</reference>
<feature type="non-terminal residue" evidence="3">
    <location>
        <position position="1"/>
    </location>
</feature>
<feature type="non-terminal residue" evidence="3">
    <location>
        <position position="267"/>
    </location>
</feature>
<sequence>GLQRQSNRDDTISAETDHSIQYQIENAIQRQLRPIYGARLAISSRTDSGVHAVVNTAHLDLTHPSTDTRYKPSFITQSVNTYLAKNGHEIRHTIEHSIGCQRLQQSVGRQMADLFVSVGSCELASGSKHQMLGLLSPDLGTKQIGPVNADEMLRVVNLFKGKHDFRSKCGFRIRRMIGGIIDVGLNRFKYEHMEWLLNNPSHKNWGFQQTVAPAKDLKLYDDLGNKANEFANSYPNYSEIITHDGSQCSKPLNGLRKDTKRSDPTSK</sequence>
<dbReference type="EMBL" id="CAJPVJ010000056">
    <property type="protein sequence ID" value="CAG2159856.1"/>
    <property type="molecule type" value="Genomic_DNA"/>
</dbReference>